<dbReference type="AlphaFoldDB" id="A0A6M5Z466"/>
<dbReference type="KEGG" id="ftj:FTUN_7625"/>
<accession>A0A6M5Z466</accession>
<dbReference type="RefSeq" id="WP_171474858.1">
    <property type="nucleotide sequence ID" value="NZ_CP053452.2"/>
</dbReference>
<evidence type="ECO:0000313" key="3">
    <source>
        <dbReference type="Proteomes" id="UP000503447"/>
    </source>
</evidence>
<gene>
    <name evidence="2" type="ORF">FTUN_7625</name>
</gene>
<name>A0A6M5Z466_9BACT</name>
<evidence type="ECO:0000259" key="1">
    <source>
        <dbReference type="Pfam" id="PF14024"/>
    </source>
</evidence>
<sequence>MDWKPFWKIVEEAYRPDPIDHFEALKERLDGLKWFEVIEFQARFDEMVAAANHIDLWGAAYLINGGCSDDGFRDFRVWLVGRGRHAYEAALRAPDTLADILDGDPVDGFGLDAAALRVYEAKTGMSDFYERLDREEKDAPPPPPEGADWDFEDETEMKKRFPKLCHLYLVPADEKDEIVEGD</sequence>
<dbReference type="InterPro" id="IPR025334">
    <property type="entry name" value="DUF4240"/>
</dbReference>
<dbReference type="EMBL" id="CP053452">
    <property type="protein sequence ID" value="QJX00003.1"/>
    <property type="molecule type" value="Genomic_DNA"/>
</dbReference>
<organism evidence="2 3">
    <name type="scientific">Frigoriglobus tundricola</name>
    <dbReference type="NCBI Taxonomy" id="2774151"/>
    <lineage>
        <taxon>Bacteria</taxon>
        <taxon>Pseudomonadati</taxon>
        <taxon>Planctomycetota</taxon>
        <taxon>Planctomycetia</taxon>
        <taxon>Gemmatales</taxon>
        <taxon>Gemmataceae</taxon>
        <taxon>Frigoriglobus</taxon>
    </lineage>
</organism>
<reference evidence="3" key="1">
    <citation type="submission" date="2020-05" db="EMBL/GenBank/DDBJ databases">
        <title>Frigoriglobus tundricola gen. nov., sp. nov., a psychrotolerant cellulolytic planctomycete of the family Gemmataceae with two divergent copies of 16S rRNA gene.</title>
        <authorList>
            <person name="Kulichevskaya I.S."/>
            <person name="Ivanova A.A."/>
            <person name="Naumoff D.G."/>
            <person name="Beletsky A.V."/>
            <person name="Rijpstra W.I.C."/>
            <person name="Sinninghe Damste J.S."/>
            <person name="Mardanov A.V."/>
            <person name="Ravin N.V."/>
            <person name="Dedysh S.N."/>
        </authorList>
    </citation>
    <scope>NUCLEOTIDE SEQUENCE [LARGE SCALE GENOMIC DNA]</scope>
    <source>
        <strain evidence="3">PL17</strain>
    </source>
</reference>
<feature type="domain" description="DUF4240" evidence="1">
    <location>
        <begin position="1"/>
        <end position="104"/>
    </location>
</feature>
<evidence type="ECO:0000313" key="2">
    <source>
        <dbReference type="EMBL" id="QJX00003.1"/>
    </source>
</evidence>
<proteinExistence type="predicted"/>
<dbReference type="Proteomes" id="UP000503447">
    <property type="component" value="Chromosome"/>
</dbReference>
<keyword evidence="3" id="KW-1185">Reference proteome</keyword>
<protein>
    <recommendedName>
        <fullName evidence="1">DUF4240 domain-containing protein</fullName>
    </recommendedName>
</protein>
<dbReference type="Pfam" id="PF14024">
    <property type="entry name" value="DUF4240"/>
    <property type="match status" value="1"/>
</dbReference>